<keyword evidence="10" id="KW-1185">Reference proteome</keyword>
<dbReference type="CDD" id="cd00452">
    <property type="entry name" value="KDPG_aldolase"/>
    <property type="match status" value="1"/>
</dbReference>
<dbReference type="PROSITE" id="PS00160">
    <property type="entry name" value="ALDOLASE_KDPG_KHG_2"/>
    <property type="match status" value="1"/>
</dbReference>
<dbReference type="PROSITE" id="PS00159">
    <property type="entry name" value="ALDOLASE_KDPG_KHG_1"/>
    <property type="match status" value="1"/>
</dbReference>
<dbReference type="AlphaFoldDB" id="A0A420WJJ9"/>
<organism evidence="9 10">
    <name type="scientific">Litorimonas taeanensis</name>
    <dbReference type="NCBI Taxonomy" id="568099"/>
    <lineage>
        <taxon>Bacteria</taxon>
        <taxon>Pseudomonadati</taxon>
        <taxon>Pseudomonadota</taxon>
        <taxon>Alphaproteobacteria</taxon>
        <taxon>Maricaulales</taxon>
        <taxon>Robiginitomaculaceae</taxon>
    </lineage>
</organism>
<evidence type="ECO:0000256" key="1">
    <source>
        <dbReference type="ARBA" id="ARBA00000654"/>
    </source>
</evidence>
<dbReference type="InterPro" id="IPR013785">
    <property type="entry name" value="Aldolase_TIM"/>
</dbReference>
<evidence type="ECO:0000256" key="2">
    <source>
        <dbReference type="ARBA" id="ARBA00004736"/>
    </source>
</evidence>
<keyword evidence="7" id="KW-0704">Schiff base</keyword>
<comment type="subunit">
    <text evidence="4">Homotrimer.</text>
</comment>
<comment type="pathway">
    <text evidence="2">Carbohydrate acid metabolism; 2-dehydro-3-deoxy-D-gluconate degradation; D-glyceraldehyde 3-phosphate and pyruvate from 2-dehydro-3-deoxy-D-gluconate: step 2/2.</text>
</comment>
<evidence type="ECO:0000256" key="6">
    <source>
        <dbReference type="ARBA" id="ARBA00023239"/>
    </source>
</evidence>
<dbReference type="EMBL" id="RBII01000001">
    <property type="protein sequence ID" value="RKQ71187.1"/>
    <property type="molecule type" value="Genomic_DNA"/>
</dbReference>
<keyword evidence="8" id="KW-0119">Carbohydrate metabolism</keyword>
<dbReference type="PANTHER" id="PTHR30246">
    <property type="entry name" value="2-KETO-3-DEOXY-6-PHOSPHOGLUCONATE ALDOLASE"/>
    <property type="match status" value="1"/>
</dbReference>
<evidence type="ECO:0000313" key="10">
    <source>
        <dbReference type="Proteomes" id="UP000282211"/>
    </source>
</evidence>
<dbReference type="InterPro" id="IPR031338">
    <property type="entry name" value="KDPG/KHG_AS_2"/>
</dbReference>
<proteinExistence type="inferred from homology"/>
<evidence type="ECO:0000256" key="7">
    <source>
        <dbReference type="ARBA" id="ARBA00023270"/>
    </source>
</evidence>
<dbReference type="RefSeq" id="WP_121098984.1">
    <property type="nucleotide sequence ID" value="NZ_RBII01000001.1"/>
</dbReference>
<comment type="catalytic activity">
    <reaction evidence="1">
        <text>2-dehydro-3-deoxy-6-phospho-D-gluconate = D-glyceraldehyde 3-phosphate + pyruvate</text>
        <dbReference type="Rhea" id="RHEA:17089"/>
        <dbReference type="ChEBI" id="CHEBI:15361"/>
        <dbReference type="ChEBI" id="CHEBI:57569"/>
        <dbReference type="ChEBI" id="CHEBI:59776"/>
        <dbReference type="EC" id="4.1.2.14"/>
    </reaction>
</comment>
<dbReference type="SUPFAM" id="SSF51569">
    <property type="entry name" value="Aldolase"/>
    <property type="match status" value="1"/>
</dbReference>
<dbReference type="PANTHER" id="PTHR30246:SF1">
    <property type="entry name" value="2-DEHYDRO-3-DEOXY-6-PHOSPHOGALACTONATE ALDOLASE-RELATED"/>
    <property type="match status" value="1"/>
</dbReference>
<accession>A0A420WJJ9</accession>
<dbReference type="GO" id="GO:0008675">
    <property type="term" value="F:2-dehydro-3-deoxy-phosphogluconate aldolase activity"/>
    <property type="evidence" value="ECO:0007669"/>
    <property type="project" value="UniProtKB-EC"/>
</dbReference>
<sequence>MSDLLANSPVIPVVAIEDSDNAVGLCEALQEGGINAIEVTLRTSDAIKAIKQIKKHCPNMILGVGTVLTPDDVSRSEDEGADFLVSPGLSPKLQKALQSTNLLVLPGTATPSEALTAYEAGFDKVKLFPAGAVGGAALIKSVYAPMPNISYMPTGGVRLANMNDYLSLPNVYAVGGTWIASTALINARDWKTIQGNARDAMDMSKKC</sequence>
<reference evidence="9 10" key="1">
    <citation type="submission" date="2018-10" db="EMBL/GenBank/DDBJ databases">
        <title>Genomic Encyclopedia of Type Strains, Phase IV (KMG-IV): sequencing the most valuable type-strain genomes for metagenomic binning, comparative biology and taxonomic classification.</title>
        <authorList>
            <person name="Goeker M."/>
        </authorList>
    </citation>
    <scope>NUCLEOTIDE SEQUENCE [LARGE SCALE GENOMIC DNA]</scope>
    <source>
        <strain evidence="9 10">DSM 22008</strain>
    </source>
</reference>
<evidence type="ECO:0000256" key="3">
    <source>
        <dbReference type="ARBA" id="ARBA00006906"/>
    </source>
</evidence>
<evidence type="ECO:0000256" key="5">
    <source>
        <dbReference type="ARBA" id="ARBA00013063"/>
    </source>
</evidence>
<comment type="caution">
    <text evidence="9">The sequence shown here is derived from an EMBL/GenBank/DDBJ whole genome shotgun (WGS) entry which is preliminary data.</text>
</comment>
<evidence type="ECO:0000256" key="8">
    <source>
        <dbReference type="ARBA" id="ARBA00023277"/>
    </source>
</evidence>
<dbReference type="EC" id="4.1.2.14" evidence="5"/>
<keyword evidence="6" id="KW-0456">Lyase</keyword>
<dbReference type="InterPro" id="IPR031337">
    <property type="entry name" value="KDPG/KHG_AS_1"/>
</dbReference>
<dbReference type="Gene3D" id="3.20.20.70">
    <property type="entry name" value="Aldolase class I"/>
    <property type="match status" value="1"/>
</dbReference>
<evidence type="ECO:0000256" key="4">
    <source>
        <dbReference type="ARBA" id="ARBA00011233"/>
    </source>
</evidence>
<comment type="similarity">
    <text evidence="3">Belongs to the KHG/KDPG aldolase family.</text>
</comment>
<name>A0A420WJJ9_9PROT</name>
<dbReference type="NCBIfam" id="TIGR01182">
    <property type="entry name" value="eda"/>
    <property type="match status" value="1"/>
</dbReference>
<gene>
    <name evidence="9" type="ORF">DES40_0498</name>
</gene>
<dbReference type="InterPro" id="IPR000887">
    <property type="entry name" value="Aldlse_KDPG_KHG"/>
</dbReference>
<dbReference type="Proteomes" id="UP000282211">
    <property type="component" value="Unassembled WGS sequence"/>
</dbReference>
<dbReference type="Pfam" id="PF01081">
    <property type="entry name" value="Aldolase"/>
    <property type="match status" value="1"/>
</dbReference>
<dbReference type="InParanoid" id="A0A420WJJ9"/>
<dbReference type="OrthoDB" id="9805177at2"/>
<protein>
    <recommendedName>
        <fullName evidence="5">2-dehydro-3-deoxy-phosphogluconate aldolase</fullName>
        <ecNumber evidence="5">4.1.2.14</ecNumber>
    </recommendedName>
</protein>
<evidence type="ECO:0000313" key="9">
    <source>
        <dbReference type="EMBL" id="RKQ71187.1"/>
    </source>
</evidence>